<evidence type="ECO:0000313" key="2">
    <source>
        <dbReference type="EMBL" id="EHL03521.1"/>
    </source>
</evidence>
<keyword evidence="1" id="KW-1133">Transmembrane helix</keyword>
<accession>H0ECL7</accession>
<comment type="caution">
    <text evidence="2">The sequence shown here is derived from an EMBL/GenBank/DDBJ whole genome shotgun (WGS) entry which is preliminary data.</text>
</comment>
<proteinExistence type="predicted"/>
<name>H0ECL7_GLAL7</name>
<feature type="transmembrane region" description="Helical" evidence="1">
    <location>
        <begin position="20"/>
        <end position="43"/>
    </location>
</feature>
<sequence length="116" mass="12777">MSSHLTSKLFTRDLSPESNISLIVGIFTIVTGVLSVLLSWAVWKLAYERRQSSEVGEGGDLDMWAPERVRYATRFIAGQALQISWPHVAVGKSEPRTMDVQDMATAFACGNEDGCI</sequence>
<evidence type="ECO:0000313" key="3">
    <source>
        <dbReference type="Proteomes" id="UP000005446"/>
    </source>
</evidence>
<evidence type="ECO:0000256" key="1">
    <source>
        <dbReference type="SAM" id="Phobius"/>
    </source>
</evidence>
<dbReference type="AlphaFoldDB" id="H0ECL7"/>
<keyword evidence="3" id="KW-1185">Reference proteome</keyword>
<reference evidence="2 3" key="1">
    <citation type="journal article" date="2012" name="Eukaryot. Cell">
        <title>Genome sequence of the fungus Glarea lozoyensis: the first genome sequence of a species from the Helotiaceae family.</title>
        <authorList>
            <person name="Youssar L."/>
            <person name="Gruening B.A."/>
            <person name="Erxleben A."/>
            <person name="Guenther S."/>
            <person name="Huettel W."/>
        </authorList>
    </citation>
    <scope>NUCLEOTIDE SEQUENCE [LARGE SCALE GENOMIC DNA]</scope>
    <source>
        <strain evidence="3">ATCC 74030 / MF5533</strain>
    </source>
</reference>
<dbReference type="EMBL" id="AGUE01000006">
    <property type="protein sequence ID" value="EHL03521.1"/>
    <property type="molecule type" value="Genomic_DNA"/>
</dbReference>
<dbReference type="InParanoid" id="H0ECL7"/>
<keyword evidence="1" id="KW-0472">Membrane</keyword>
<keyword evidence="1" id="KW-0812">Transmembrane</keyword>
<gene>
    <name evidence="2" type="ORF">M7I_0159</name>
</gene>
<dbReference type="HOGENOM" id="CLU_2097116_0_0_1"/>
<organism evidence="2 3">
    <name type="scientific">Glarea lozoyensis (strain ATCC 74030 / MF5533)</name>
    <dbReference type="NCBI Taxonomy" id="1104152"/>
    <lineage>
        <taxon>Eukaryota</taxon>
        <taxon>Fungi</taxon>
        <taxon>Dikarya</taxon>
        <taxon>Ascomycota</taxon>
        <taxon>Pezizomycotina</taxon>
        <taxon>Leotiomycetes</taxon>
        <taxon>Helotiales</taxon>
        <taxon>Helotiaceae</taxon>
        <taxon>Glarea</taxon>
    </lineage>
</organism>
<dbReference type="Proteomes" id="UP000005446">
    <property type="component" value="Unassembled WGS sequence"/>
</dbReference>
<dbReference type="OrthoDB" id="3514740at2759"/>
<protein>
    <submittedName>
        <fullName evidence="2">Uncharacterized protein</fullName>
    </submittedName>
</protein>